<protein>
    <submittedName>
        <fullName evidence="3">Uncharacterized protein</fullName>
    </submittedName>
</protein>
<keyword evidence="2" id="KW-0812">Transmembrane</keyword>
<dbReference type="Proteomes" id="UP001420932">
    <property type="component" value="Unassembled WGS sequence"/>
</dbReference>
<accession>A0AAP0EFJ5</accession>
<gene>
    <name evidence="3" type="ORF">Syun_027396</name>
</gene>
<evidence type="ECO:0000256" key="2">
    <source>
        <dbReference type="SAM" id="Phobius"/>
    </source>
</evidence>
<evidence type="ECO:0000313" key="3">
    <source>
        <dbReference type="EMBL" id="KAK9092485.1"/>
    </source>
</evidence>
<feature type="region of interest" description="Disordered" evidence="1">
    <location>
        <begin position="242"/>
        <end position="263"/>
    </location>
</feature>
<sequence>MWPQFKCSFGFNKSTPSLWGVSKSKPLAPAHHLLYATAPPKPSIIFVLRHCASPPDARCRVSHSVSFLLASGCSSSHFAFSLFLARLRLLVVTACPLSLFFVVFVCHYVSPPVLVVAFDYATSGLLLGRSTSPRTSVASLPLGAHPIARPFSSPALPSHIFCFRPIIPPNPITANETYASVSQPLPARYACGETPLGQHNPITINATNASASQPIPALLSMMDSSQPIPRTSPKSRAKIPIVRGRGGRKGGRGGRGVSRTMHQ</sequence>
<feature type="transmembrane region" description="Helical" evidence="2">
    <location>
        <begin position="89"/>
        <end position="110"/>
    </location>
</feature>
<comment type="caution">
    <text evidence="3">The sequence shown here is derived from an EMBL/GenBank/DDBJ whole genome shotgun (WGS) entry which is preliminary data.</text>
</comment>
<proteinExistence type="predicted"/>
<evidence type="ECO:0000256" key="1">
    <source>
        <dbReference type="SAM" id="MobiDB-lite"/>
    </source>
</evidence>
<name>A0AAP0EFJ5_9MAGN</name>
<reference evidence="3 4" key="1">
    <citation type="submission" date="2024-01" db="EMBL/GenBank/DDBJ databases">
        <title>Genome assemblies of Stephania.</title>
        <authorList>
            <person name="Yang L."/>
        </authorList>
    </citation>
    <scope>NUCLEOTIDE SEQUENCE [LARGE SCALE GENOMIC DNA]</scope>
    <source>
        <strain evidence="3">YNDBR</strain>
        <tissue evidence="3">Leaf</tissue>
    </source>
</reference>
<organism evidence="3 4">
    <name type="scientific">Stephania yunnanensis</name>
    <dbReference type="NCBI Taxonomy" id="152371"/>
    <lineage>
        <taxon>Eukaryota</taxon>
        <taxon>Viridiplantae</taxon>
        <taxon>Streptophyta</taxon>
        <taxon>Embryophyta</taxon>
        <taxon>Tracheophyta</taxon>
        <taxon>Spermatophyta</taxon>
        <taxon>Magnoliopsida</taxon>
        <taxon>Ranunculales</taxon>
        <taxon>Menispermaceae</taxon>
        <taxon>Menispermoideae</taxon>
        <taxon>Cissampelideae</taxon>
        <taxon>Stephania</taxon>
    </lineage>
</organism>
<dbReference type="AlphaFoldDB" id="A0AAP0EFJ5"/>
<keyword evidence="4" id="KW-1185">Reference proteome</keyword>
<evidence type="ECO:0000313" key="4">
    <source>
        <dbReference type="Proteomes" id="UP001420932"/>
    </source>
</evidence>
<keyword evidence="2" id="KW-0472">Membrane</keyword>
<keyword evidence="2" id="KW-1133">Transmembrane helix</keyword>
<dbReference type="EMBL" id="JBBNAF010000012">
    <property type="protein sequence ID" value="KAK9092485.1"/>
    <property type="molecule type" value="Genomic_DNA"/>
</dbReference>